<evidence type="ECO:0000313" key="1">
    <source>
        <dbReference type="EMBL" id="EON78510.1"/>
    </source>
</evidence>
<comment type="caution">
    <text evidence="1">The sequence shown here is derived from an EMBL/GenBank/DDBJ whole genome shotgun (WGS) entry which is preliminary data.</text>
</comment>
<dbReference type="InterPro" id="IPR025316">
    <property type="entry name" value="DUF4221"/>
</dbReference>
<sequence>MGFSASSAIHVLEPGAEHFGLKTYKEQLVPTEKTITFPEKIQDRSLLVRLLTQATEEILHYPPFWDEVNGVYYRLSQELIYAEDAEPLPNQFLPDPSSALIYLSVYDKSFNLVAESKIPQLTKRLSRHFAKDGKIWLFENMEDEMGFVRLAIDF</sequence>
<name>R7ZWI6_9BACT</name>
<reference evidence="1 2" key="1">
    <citation type="submission" date="2013-02" db="EMBL/GenBank/DDBJ databases">
        <title>A novel strain isolated from Lonar lake, Maharashtra, India.</title>
        <authorList>
            <person name="Singh A."/>
        </authorList>
    </citation>
    <scope>NUCLEOTIDE SEQUENCE [LARGE SCALE GENOMIC DNA]</scope>
    <source>
        <strain evidence="1 2">AK24</strain>
    </source>
</reference>
<dbReference type="AlphaFoldDB" id="R7ZWI6"/>
<keyword evidence="2" id="KW-1185">Reference proteome</keyword>
<organism evidence="1 2">
    <name type="scientific">Lunatimonas lonarensis</name>
    <dbReference type="NCBI Taxonomy" id="1232681"/>
    <lineage>
        <taxon>Bacteria</taxon>
        <taxon>Pseudomonadati</taxon>
        <taxon>Bacteroidota</taxon>
        <taxon>Cytophagia</taxon>
        <taxon>Cytophagales</taxon>
        <taxon>Cyclobacteriaceae</taxon>
    </lineage>
</organism>
<protein>
    <submittedName>
        <fullName evidence="1">Uncharacterized protein</fullName>
    </submittedName>
</protein>
<accession>R7ZWI6</accession>
<dbReference type="Proteomes" id="UP000013909">
    <property type="component" value="Unassembled WGS sequence"/>
</dbReference>
<evidence type="ECO:0000313" key="2">
    <source>
        <dbReference type="Proteomes" id="UP000013909"/>
    </source>
</evidence>
<gene>
    <name evidence="1" type="ORF">ADIS_0979</name>
</gene>
<dbReference type="EMBL" id="AQHR01000031">
    <property type="protein sequence ID" value="EON78510.1"/>
    <property type="molecule type" value="Genomic_DNA"/>
</dbReference>
<dbReference type="Pfam" id="PF13970">
    <property type="entry name" value="DUF4221"/>
    <property type="match status" value="1"/>
</dbReference>
<proteinExistence type="predicted"/>